<dbReference type="PROSITE" id="PS50294">
    <property type="entry name" value="WD_REPEATS_REGION"/>
    <property type="match status" value="6"/>
</dbReference>
<evidence type="ECO:0000256" key="3">
    <source>
        <dbReference type="ARBA" id="ARBA00022737"/>
    </source>
</evidence>
<feature type="repeat" description="WD" evidence="5">
    <location>
        <begin position="147"/>
        <end position="188"/>
    </location>
</feature>
<feature type="repeat" description="WD" evidence="5">
    <location>
        <begin position="396"/>
        <end position="437"/>
    </location>
</feature>
<evidence type="ECO:0000259" key="7">
    <source>
        <dbReference type="Pfam" id="PF08154"/>
    </source>
</evidence>
<dbReference type="InterPro" id="IPR019775">
    <property type="entry name" value="WD40_repeat_CS"/>
</dbReference>
<dbReference type="Pfam" id="PF00400">
    <property type="entry name" value="WD40"/>
    <property type="match status" value="6"/>
</dbReference>
<dbReference type="SMART" id="SM00320">
    <property type="entry name" value="WD40"/>
    <property type="match status" value="7"/>
</dbReference>
<protein>
    <recommendedName>
        <fullName evidence="7">NLE domain-containing protein</fullName>
    </recommendedName>
</protein>
<evidence type="ECO:0000256" key="1">
    <source>
        <dbReference type="ARBA" id="ARBA00004604"/>
    </source>
</evidence>
<evidence type="ECO:0000256" key="5">
    <source>
        <dbReference type="PROSITE-ProRule" id="PRU00221"/>
    </source>
</evidence>
<dbReference type="CDD" id="cd00200">
    <property type="entry name" value="WD40"/>
    <property type="match status" value="1"/>
</dbReference>
<keyword evidence="2 5" id="KW-0853">WD repeat</keyword>
<dbReference type="AlphaFoldDB" id="A0AAN9TW81"/>
<dbReference type="InterPro" id="IPR012459">
    <property type="entry name" value="Rrp15"/>
</dbReference>
<reference evidence="8 9" key="1">
    <citation type="submission" date="2024-03" db="EMBL/GenBank/DDBJ databases">
        <title>Adaptation during the transition from Ophiocordyceps entomopathogen to insect associate is accompanied by gene loss and intensified selection.</title>
        <authorList>
            <person name="Ward C.M."/>
            <person name="Onetto C.A."/>
            <person name="Borneman A.R."/>
        </authorList>
    </citation>
    <scope>NUCLEOTIDE SEQUENCE [LARGE SCALE GENOMIC DNA]</scope>
    <source>
        <strain evidence="8">AWRI1</strain>
        <tissue evidence="8">Single Adult Female</tissue>
    </source>
</reference>
<evidence type="ECO:0000313" key="9">
    <source>
        <dbReference type="Proteomes" id="UP001367676"/>
    </source>
</evidence>
<keyword evidence="9" id="KW-1185">Reference proteome</keyword>
<dbReference type="Gene3D" id="2.130.10.10">
    <property type="entry name" value="YVTN repeat-like/Quinoprotein amine dehydrogenase"/>
    <property type="match status" value="1"/>
</dbReference>
<feature type="region of interest" description="Disordered" evidence="6">
    <location>
        <begin position="457"/>
        <end position="531"/>
    </location>
</feature>
<organism evidence="8 9">
    <name type="scientific">Parthenolecanium corni</name>
    <dbReference type="NCBI Taxonomy" id="536013"/>
    <lineage>
        <taxon>Eukaryota</taxon>
        <taxon>Metazoa</taxon>
        <taxon>Ecdysozoa</taxon>
        <taxon>Arthropoda</taxon>
        <taxon>Hexapoda</taxon>
        <taxon>Insecta</taxon>
        <taxon>Pterygota</taxon>
        <taxon>Neoptera</taxon>
        <taxon>Paraneoptera</taxon>
        <taxon>Hemiptera</taxon>
        <taxon>Sternorrhyncha</taxon>
        <taxon>Coccoidea</taxon>
        <taxon>Coccidae</taxon>
        <taxon>Parthenolecanium</taxon>
    </lineage>
</organism>
<dbReference type="Pfam" id="PF07890">
    <property type="entry name" value="Rrp15p"/>
    <property type="match status" value="1"/>
</dbReference>
<dbReference type="Proteomes" id="UP001367676">
    <property type="component" value="Unassembled WGS sequence"/>
</dbReference>
<dbReference type="PRINTS" id="PR00320">
    <property type="entry name" value="GPROTEINBRPT"/>
</dbReference>
<dbReference type="InterPro" id="IPR020472">
    <property type="entry name" value="WD40_PAC1"/>
</dbReference>
<dbReference type="Pfam" id="PF08154">
    <property type="entry name" value="NLE"/>
    <property type="match status" value="1"/>
</dbReference>
<keyword evidence="3" id="KW-0677">Repeat</keyword>
<feature type="repeat" description="WD" evidence="5">
    <location>
        <begin position="237"/>
        <end position="277"/>
    </location>
</feature>
<feature type="repeat" description="WD" evidence="5">
    <location>
        <begin position="105"/>
        <end position="146"/>
    </location>
</feature>
<dbReference type="GO" id="GO:0006364">
    <property type="term" value="P:rRNA processing"/>
    <property type="evidence" value="ECO:0007669"/>
    <property type="project" value="InterPro"/>
</dbReference>
<sequence length="729" mass="81940">MELDNQIKDKTVLIQFKSETGELIGDHLDIPRVTTTHQLQLICNALLQKEETTAFNFFVDDKEIISNLQNLLDTEKINTESVIDVVYQEQAVFKVRPVTRCSSSLPGHSEAVISAMFSPDSQKLASGSGDTTVRFWDIHTQTPFHTCSGHKNWVLCISWSPDSKRLISGCKNGVIMSWNPENGQRAGPIMTGHKQWITALTWEPYHSNPSCRRFASSGKDGCIRIWDVVLGSCLRILSSHTHSITCLRWGGSGLIYSGSQDRMIKVWRAEDGVLCRTLEGHAHWVNTLALNTDYAMRTATVNFTAVKMDDLTLAKSKYDDVVTRTGGEILVSGSDDFTLFLWYPEKDKKQIERMTGHQQLINCVQFSPDGRLIASASFDKSIKLWDGRTGKFVTTLRGHVQAVYMIAWSCDSRLLVSGSADSTLKVWNMKDKKLMFDLPGHADEVFAVDWAPDDDEKSDQWVESFDSMESDEESDVDVLVPPQELKQNPKSKKRPVVAAETSEESSSNADSDHVSGDSADEASSGDHQVGDKLKANPAWANAMSKVLHAKKSVNKKAIVLSKAKKIANVTEKKPKLDFEIVNEGTEADPLDEDIKEEKPDLKKKFLIKEQQAKGRVKPSVLDRDRERKLMKIATKGVVQLFNAVRQQQKIVDRTIKKAGKSELKREKVLETIDKKKFLDVLTGSIKSTPANDKIKVEEKSEENSTWSVLRDDFMMGTKLKDWDKREEII</sequence>
<dbReference type="GO" id="GO:0005730">
    <property type="term" value="C:nucleolus"/>
    <property type="evidence" value="ECO:0007669"/>
    <property type="project" value="UniProtKB-SubCell"/>
</dbReference>
<evidence type="ECO:0000256" key="4">
    <source>
        <dbReference type="ARBA" id="ARBA00023242"/>
    </source>
</evidence>
<name>A0AAN9TW81_9HEMI</name>
<comment type="subcellular location">
    <subcellularLocation>
        <location evidence="1">Nucleus</location>
        <location evidence="1">Nucleolus</location>
    </subcellularLocation>
</comment>
<feature type="repeat" description="WD" evidence="5">
    <location>
        <begin position="190"/>
        <end position="236"/>
    </location>
</feature>
<proteinExistence type="predicted"/>
<dbReference type="PANTHER" id="PTHR19848">
    <property type="entry name" value="WD40 REPEAT PROTEIN"/>
    <property type="match status" value="1"/>
</dbReference>
<feature type="compositionally biased region" description="Low complexity" evidence="6">
    <location>
        <begin position="498"/>
        <end position="509"/>
    </location>
</feature>
<dbReference type="InterPro" id="IPR012972">
    <property type="entry name" value="NLE"/>
</dbReference>
<keyword evidence="4" id="KW-0539">Nucleus</keyword>
<dbReference type="PANTHER" id="PTHR19848:SF0">
    <property type="entry name" value="NOTCHLESS PROTEIN HOMOLOG 1"/>
    <property type="match status" value="1"/>
</dbReference>
<feature type="domain" description="NLE" evidence="7">
    <location>
        <begin position="12"/>
        <end position="71"/>
    </location>
</feature>
<dbReference type="EMBL" id="JBBCAQ010000002">
    <property type="protein sequence ID" value="KAK7605488.1"/>
    <property type="molecule type" value="Genomic_DNA"/>
</dbReference>
<evidence type="ECO:0000256" key="6">
    <source>
        <dbReference type="SAM" id="MobiDB-lite"/>
    </source>
</evidence>
<dbReference type="GO" id="GO:0007219">
    <property type="term" value="P:Notch signaling pathway"/>
    <property type="evidence" value="ECO:0007669"/>
    <property type="project" value="TreeGrafter"/>
</dbReference>
<comment type="caution">
    <text evidence="8">The sequence shown here is derived from an EMBL/GenBank/DDBJ whole genome shotgun (WGS) entry which is preliminary data.</text>
</comment>
<evidence type="ECO:0000256" key="2">
    <source>
        <dbReference type="ARBA" id="ARBA00022574"/>
    </source>
</evidence>
<dbReference type="PROSITE" id="PS00678">
    <property type="entry name" value="WD_REPEATS_1"/>
    <property type="match status" value="2"/>
</dbReference>
<accession>A0AAN9TW81</accession>
<feature type="compositionally biased region" description="Acidic residues" evidence="6">
    <location>
        <begin position="466"/>
        <end position="476"/>
    </location>
</feature>
<dbReference type="InterPro" id="IPR001680">
    <property type="entry name" value="WD40_rpt"/>
</dbReference>
<feature type="repeat" description="WD" evidence="5">
    <location>
        <begin position="354"/>
        <end position="395"/>
    </location>
</feature>
<gene>
    <name evidence="8" type="ORF">V9T40_007346</name>
</gene>
<dbReference type="GO" id="GO:0000027">
    <property type="term" value="P:ribosomal large subunit assembly"/>
    <property type="evidence" value="ECO:0007669"/>
    <property type="project" value="TreeGrafter"/>
</dbReference>
<dbReference type="SUPFAM" id="SSF50978">
    <property type="entry name" value="WD40 repeat-like"/>
    <property type="match status" value="1"/>
</dbReference>
<dbReference type="InterPro" id="IPR036322">
    <property type="entry name" value="WD40_repeat_dom_sf"/>
</dbReference>
<dbReference type="InterPro" id="IPR015943">
    <property type="entry name" value="WD40/YVTN_repeat-like_dom_sf"/>
</dbReference>
<evidence type="ECO:0000313" key="8">
    <source>
        <dbReference type="EMBL" id="KAK7605488.1"/>
    </source>
</evidence>
<dbReference type="PROSITE" id="PS50082">
    <property type="entry name" value="WD_REPEATS_2"/>
    <property type="match status" value="6"/>
</dbReference>